<name>A0A7D9MEG2_PARCT</name>
<gene>
    <name evidence="2" type="ORF">PACLA_8A064024</name>
</gene>
<dbReference type="InterPro" id="IPR045890">
    <property type="entry name" value="POB1-like"/>
</dbReference>
<feature type="compositionally biased region" description="Basic and acidic residues" evidence="1">
    <location>
        <begin position="10"/>
        <end position="25"/>
    </location>
</feature>
<dbReference type="InterPro" id="IPR011333">
    <property type="entry name" value="SKP1/BTB/POZ_sf"/>
</dbReference>
<dbReference type="InterPro" id="IPR000210">
    <property type="entry name" value="BTB/POZ_dom"/>
</dbReference>
<keyword evidence="3" id="KW-1185">Reference proteome</keyword>
<evidence type="ECO:0000313" key="2">
    <source>
        <dbReference type="EMBL" id="CAB4044972.1"/>
    </source>
</evidence>
<feature type="compositionally biased region" description="Polar residues" evidence="1">
    <location>
        <begin position="53"/>
        <end position="66"/>
    </location>
</feature>
<dbReference type="PROSITE" id="PS50097">
    <property type="entry name" value="BTB"/>
    <property type="match status" value="1"/>
</dbReference>
<proteinExistence type="predicted"/>
<comment type="caution">
    <text evidence="2">The sequence shown here is derived from an EMBL/GenBank/DDBJ whole genome shotgun (WGS) entry which is preliminary data.</text>
</comment>
<organism evidence="2 3">
    <name type="scientific">Paramuricea clavata</name>
    <name type="common">Red gorgonian</name>
    <name type="synonym">Violescent sea-whip</name>
    <dbReference type="NCBI Taxonomy" id="317549"/>
    <lineage>
        <taxon>Eukaryota</taxon>
        <taxon>Metazoa</taxon>
        <taxon>Cnidaria</taxon>
        <taxon>Anthozoa</taxon>
        <taxon>Octocorallia</taxon>
        <taxon>Malacalcyonacea</taxon>
        <taxon>Plexauridae</taxon>
        <taxon>Paramuricea</taxon>
    </lineage>
</organism>
<dbReference type="Proteomes" id="UP001152795">
    <property type="component" value="Unassembled WGS sequence"/>
</dbReference>
<dbReference type="Pfam" id="PF00651">
    <property type="entry name" value="BTB"/>
    <property type="match status" value="1"/>
</dbReference>
<evidence type="ECO:0000313" key="3">
    <source>
        <dbReference type="Proteomes" id="UP001152795"/>
    </source>
</evidence>
<dbReference type="PANTHER" id="PTHR46336:SF3">
    <property type="entry name" value="BTB_POZ DOMAIN-CONTAINING PROTEIN POB1"/>
    <property type="match status" value="1"/>
</dbReference>
<feature type="non-terminal residue" evidence="2">
    <location>
        <position position="269"/>
    </location>
</feature>
<evidence type="ECO:0000256" key="1">
    <source>
        <dbReference type="SAM" id="MobiDB-lite"/>
    </source>
</evidence>
<protein>
    <submittedName>
        <fullName evidence="2">BTB POZ domain-containing POB1</fullName>
    </submittedName>
</protein>
<dbReference type="EMBL" id="CACRXK020037064">
    <property type="protein sequence ID" value="CAB4044972.1"/>
    <property type="molecule type" value="Genomic_DNA"/>
</dbReference>
<feature type="compositionally biased region" description="Basic and acidic residues" evidence="1">
    <location>
        <begin position="89"/>
        <end position="101"/>
    </location>
</feature>
<dbReference type="AlphaFoldDB" id="A0A7D9MEG2"/>
<accession>A0A7D9MEG2</accession>
<feature type="region of interest" description="Disordered" evidence="1">
    <location>
        <begin position="1"/>
        <end position="112"/>
    </location>
</feature>
<feature type="compositionally biased region" description="Polar residues" evidence="1">
    <location>
        <begin position="102"/>
        <end position="112"/>
    </location>
</feature>
<dbReference type="PANTHER" id="PTHR46336">
    <property type="entry name" value="OS02G0260700 PROTEIN"/>
    <property type="match status" value="1"/>
</dbReference>
<sequence length="269" mass="30646">NQQIGNKLSNEGKDDRIATTNHENETTPFDDEESTEIQGANEIEVTNKYETMLNENVEINQHTGNGNKMKDQHESETANDASDPYPSLNDKEQSGHSKDISSDSNEATSYSSNEGQIIRQHKFYVHGVWLAVQSPYFRSLFDSGTKDSSAPEVHVQISESEEQTHLMLLEAMYKIDTLDNASVDELLDVLRLAQKFDVQFVFKKCKYCLETMVDSVEICEKIIRFIKVDNAIADVEDLEKTLQSFLAKEFSPLDITWQTTRFTELCEHS</sequence>
<feature type="non-terminal residue" evidence="2">
    <location>
        <position position="1"/>
    </location>
</feature>
<dbReference type="OrthoDB" id="5982674at2759"/>
<dbReference type="Gene3D" id="3.30.710.10">
    <property type="entry name" value="Potassium Channel Kv1.1, Chain A"/>
    <property type="match status" value="1"/>
</dbReference>
<reference evidence="2" key="1">
    <citation type="submission" date="2020-04" db="EMBL/GenBank/DDBJ databases">
        <authorList>
            <person name="Alioto T."/>
            <person name="Alioto T."/>
            <person name="Gomez Garrido J."/>
        </authorList>
    </citation>
    <scope>NUCLEOTIDE SEQUENCE</scope>
    <source>
        <strain evidence="2">A484AB</strain>
    </source>
</reference>
<dbReference type="SMART" id="SM00225">
    <property type="entry name" value="BTB"/>
    <property type="match status" value="1"/>
</dbReference>
<dbReference type="SUPFAM" id="SSF54695">
    <property type="entry name" value="POZ domain"/>
    <property type="match status" value="1"/>
</dbReference>